<dbReference type="GO" id="GO:0016236">
    <property type="term" value="P:macroautophagy"/>
    <property type="evidence" value="ECO:0007669"/>
    <property type="project" value="UniProtKB-ARBA"/>
</dbReference>
<dbReference type="Gene3D" id="1.10.10.570">
    <property type="entry name" value="Winged helix' DNA-binding domain. Chain C. Domain 1"/>
    <property type="match status" value="1"/>
</dbReference>
<evidence type="ECO:0000256" key="7">
    <source>
        <dbReference type="ARBA" id="ARBA00030094"/>
    </source>
</evidence>
<dbReference type="FunFam" id="1.10.10.10:FF:000141">
    <property type="entry name" value="vacuolar protein-sorting-associated protein 25"/>
    <property type="match status" value="1"/>
</dbReference>
<keyword evidence="5" id="KW-0963">Cytoplasm</keyword>
<evidence type="ECO:0000256" key="6">
    <source>
        <dbReference type="ARBA" id="ARBA00022927"/>
    </source>
</evidence>
<dbReference type="GO" id="GO:0000814">
    <property type="term" value="C:ESCRT II complex"/>
    <property type="evidence" value="ECO:0007669"/>
    <property type="project" value="InterPro"/>
</dbReference>
<dbReference type="InterPro" id="IPR014041">
    <property type="entry name" value="ESCRT-II_cplx_Vps25-sub_N"/>
</dbReference>
<reference evidence="8" key="1">
    <citation type="journal article" date="2023" name="bioRxiv">
        <title>Scaffold-level genome assemblies of two parasitoid biocontrol wasps reveal the parthenogenesis mechanism and an associated novel virus.</title>
        <authorList>
            <person name="Inwood S."/>
            <person name="Skelly J."/>
            <person name="Guhlin J."/>
            <person name="Harrop T."/>
            <person name="Goldson S."/>
            <person name="Dearden P."/>
        </authorList>
    </citation>
    <scope>NUCLEOTIDE SEQUENCE</scope>
    <source>
        <strain evidence="8">Lincoln</strain>
        <tissue evidence="8">Whole body</tissue>
    </source>
</reference>
<dbReference type="InterPro" id="IPR036388">
    <property type="entry name" value="WH-like_DNA-bd_sf"/>
</dbReference>
<keyword evidence="4" id="KW-0813">Transport</keyword>
<comment type="similarity">
    <text evidence="2">Belongs to the VPS25 family.</text>
</comment>
<dbReference type="GO" id="GO:0005198">
    <property type="term" value="F:structural molecule activity"/>
    <property type="evidence" value="ECO:0007669"/>
    <property type="project" value="TreeGrafter"/>
</dbReference>
<dbReference type="InterPro" id="IPR008570">
    <property type="entry name" value="ESCRT-II_cplx_Vps25-sub"/>
</dbReference>
<dbReference type="EMBL" id="JAQQBR010000002">
    <property type="protein sequence ID" value="KAK0180902.1"/>
    <property type="molecule type" value="Genomic_DNA"/>
</dbReference>
<comment type="subcellular location">
    <subcellularLocation>
        <location evidence="1">Cytoplasm</location>
    </subcellularLocation>
</comment>
<gene>
    <name evidence="8" type="ORF">PV327_003235</name>
</gene>
<evidence type="ECO:0000256" key="3">
    <source>
        <dbReference type="ARBA" id="ARBA00017934"/>
    </source>
</evidence>
<evidence type="ECO:0000313" key="9">
    <source>
        <dbReference type="Proteomes" id="UP001168972"/>
    </source>
</evidence>
<dbReference type="InterPro" id="IPR036390">
    <property type="entry name" value="WH_DNA-bd_sf"/>
</dbReference>
<dbReference type="Pfam" id="PF05871">
    <property type="entry name" value="ESCRT-II"/>
    <property type="match status" value="1"/>
</dbReference>
<dbReference type="GO" id="GO:0042803">
    <property type="term" value="F:protein homodimerization activity"/>
    <property type="evidence" value="ECO:0007669"/>
    <property type="project" value="TreeGrafter"/>
</dbReference>
<dbReference type="AlphaFoldDB" id="A0AA39G3K9"/>
<dbReference type="GO" id="GO:0043328">
    <property type="term" value="P:protein transport to vacuole involved in ubiquitin-dependent protein catabolic process via the multivesicular body sorting pathway"/>
    <property type="evidence" value="ECO:0007669"/>
    <property type="project" value="TreeGrafter"/>
</dbReference>
<evidence type="ECO:0000256" key="4">
    <source>
        <dbReference type="ARBA" id="ARBA00022448"/>
    </source>
</evidence>
<proteinExistence type="inferred from homology"/>
<evidence type="ECO:0000256" key="2">
    <source>
        <dbReference type="ARBA" id="ARBA00009674"/>
    </source>
</evidence>
<sequence>MGEIEWPWQYSFPPFFTLQPHTETQEKQISAWASLVLEYYKTTKQAVLDIREIHSFSLFNNTAIKRKLPVEVVSIILDNLTKSGNACPLDKTKQRWLIYWHTLDEWGDIIYTWAQNNGFIGSVCTLFELTQGDNTIDEEFHCIDTEVLIRALKRLESQGKAELIMFDDNQGVKFF</sequence>
<dbReference type="FunFam" id="1.10.10.570:FF:000003">
    <property type="entry name" value="Vacuolar protein-sorting-associated protein 25"/>
    <property type="match status" value="1"/>
</dbReference>
<comment type="caution">
    <text evidence="8">The sequence shown here is derived from an EMBL/GenBank/DDBJ whole genome shotgun (WGS) entry which is preliminary data.</text>
</comment>
<dbReference type="PANTHER" id="PTHR13149:SF0">
    <property type="entry name" value="VACUOLAR PROTEIN-SORTING-ASSOCIATED PROTEIN 25"/>
    <property type="match status" value="1"/>
</dbReference>
<dbReference type="Gene3D" id="1.10.10.10">
    <property type="entry name" value="Winged helix-like DNA-binding domain superfamily/Winged helix DNA-binding domain"/>
    <property type="match status" value="1"/>
</dbReference>
<dbReference type="PANTHER" id="PTHR13149">
    <property type="entry name" value="VACUOLAR PROTEIN SORTING-ASSOCIATED PROTEIN VPS25"/>
    <property type="match status" value="1"/>
</dbReference>
<keyword evidence="9" id="KW-1185">Reference proteome</keyword>
<dbReference type="Proteomes" id="UP001168972">
    <property type="component" value="Unassembled WGS sequence"/>
</dbReference>
<accession>A0AA39G3K9</accession>
<evidence type="ECO:0000256" key="1">
    <source>
        <dbReference type="ARBA" id="ARBA00004496"/>
    </source>
</evidence>
<dbReference type="SUPFAM" id="SSF46785">
    <property type="entry name" value="Winged helix' DNA-binding domain"/>
    <property type="match status" value="2"/>
</dbReference>
<keyword evidence="6" id="KW-0653">Protein transport</keyword>
<evidence type="ECO:0000256" key="5">
    <source>
        <dbReference type="ARBA" id="ARBA00022490"/>
    </source>
</evidence>
<evidence type="ECO:0000313" key="8">
    <source>
        <dbReference type="EMBL" id="KAK0180902.1"/>
    </source>
</evidence>
<protein>
    <recommendedName>
        <fullName evidence="3">Vacuolar protein-sorting-associated protein 25</fullName>
    </recommendedName>
    <alternativeName>
        <fullName evidence="7">ESCRT-II complex subunit VPS25</fullName>
    </alternativeName>
</protein>
<name>A0AA39G3K9_MICHY</name>
<reference evidence="8" key="2">
    <citation type="submission" date="2023-03" db="EMBL/GenBank/DDBJ databases">
        <authorList>
            <person name="Inwood S.N."/>
            <person name="Skelly J.G."/>
            <person name="Guhlin J."/>
            <person name="Harrop T.W.R."/>
            <person name="Goldson S.G."/>
            <person name="Dearden P.K."/>
        </authorList>
    </citation>
    <scope>NUCLEOTIDE SEQUENCE</scope>
    <source>
        <strain evidence="8">Lincoln</strain>
        <tissue evidence="8">Whole body</tissue>
    </source>
</reference>
<organism evidence="8 9">
    <name type="scientific">Microctonus hyperodae</name>
    <name type="common">Parasitoid wasp</name>
    <dbReference type="NCBI Taxonomy" id="165561"/>
    <lineage>
        <taxon>Eukaryota</taxon>
        <taxon>Metazoa</taxon>
        <taxon>Ecdysozoa</taxon>
        <taxon>Arthropoda</taxon>
        <taxon>Hexapoda</taxon>
        <taxon>Insecta</taxon>
        <taxon>Pterygota</taxon>
        <taxon>Neoptera</taxon>
        <taxon>Endopterygota</taxon>
        <taxon>Hymenoptera</taxon>
        <taxon>Apocrita</taxon>
        <taxon>Ichneumonoidea</taxon>
        <taxon>Braconidae</taxon>
        <taxon>Euphorinae</taxon>
        <taxon>Microctonus</taxon>
    </lineage>
</organism>